<organism evidence="2 3">
    <name type="scientific">Flaviflagellibacter deserti</name>
    <dbReference type="NCBI Taxonomy" id="2267266"/>
    <lineage>
        <taxon>Bacteria</taxon>
        <taxon>Pseudomonadati</taxon>
        <taxon>Pseudomonadota</taxon>
        <taxon>Alphaproteobacteria</taxon>
        <taxon>Hyphomicrobiales</taxon>
        <taxon>Flaviflagellibacter</taxon>
    </lineage>
</organism>
<proteinExistence type="predicted"/>
<dbReference type="InterPro" id="IPR010634">
    <property type="entry name" value="DUF1223"/>
</dbReference>
<comment type="caution">
    <text evidence="2">The sequence shown here is derived from an EMBL/GenBank/DDBJ whole genome shotgun (WGS) entry which is preliminary data.</text>
</comment>
<evidence type="ECO:0000313" key="2">
    <source>
        <dbReference type="EMBL" id="MFC5069876.1"/>
    </source>
</evidence>
<dbReference type="Proteomes" id="UP001595796">
    <property type="component" value="Unassembled WGS sequence"/>
</dbReference>
<name>A0ABV9Z6M7_9HYPH</name>
<protein>
    <submittedName>
        <fullName evidence="2">DUF1223 domain-containing protein</fullName>
    </submittedName>
</protein>
<keyword evidence="3" id="KW-1185">Reference proteome</keyword>
<dbReference type="RefSeq" id="WP_114957810.1">
    <property type="nucleotide sequence ID" value="NZ_JBHSJF010000008.1"/>
</dbReference>
<evidence type="ECO:0000313" key="3">
    <source>
        <dbReference type="Proteomes" id="UP001595796"/>
    </source>
</evidence>
<reference evidence="3" key="1">
    <citation type="journal article" date="2019" name="Int. J. Syst. Evol. Microbiol.">
        <title>The Global Catalogue of Microorganisms (GCM) 10K type strain sequencing project: providing services to taxonomists for standard genome sequencing and annotation.</title>
        <authorList>
            <consortium name="The Broad Institute Genomics Platform"/>
            <consortium name="The Broad Institute Genome Sequencing Center for Infectious Disease"/>
            <person name="Wu L."/>
            <person name="Ma J."/>
        </authorList>
    </citation>
    <scope>NUCLEOTIDE SEQUENCE [LARGE SCALE GENOMIC DNA]</scope>
    <source>
        <strain evidence="3">CGMCC 1.16444</strain>
    </source>
</reference>
<dbReference type="Pfam" id="PF06764">
    <property type="entry name" value="DUF1223"/>
    <property type="match status" value="1"/>
</dbReference>
<feature type="chain" id="PRO_5046950074" evidence="1">
    <location>
        <begin position="22"/>
        <end position="235"/>
    </location>
</feature>
<dbReference type="PANTHER" id="PTHR36057">
    <property type="match status" value="1"/>
</dbReference>
<dbReference type="SUPFAM" id="SSF52833">
    <property type="entry name" value="Thioredoxin-like"/>
    <property type="match status" value="1"/>
</dbReference>
<dbReference type="PANTHER" id="PTHR36057:SF1">
    <property type="entry name" value="LIPOPROTEIN LIPID ATTACHMENT SITE-LIKE PROTEIN, PUTATIVE (DUF1223)-RELATED"/>
    <property type="match status" value="1"/>
</dbReference>
<evidence type="ECO:0000256" key="1">
    <source>
        <dbReference type="SAM" id="SignalP"/>
    </source>
</evidence>
<dbReference type="InterPro" id="IPR036249">
    <property type="entry name" value="Thioredoxin-like_sf"/>
</dbReference>
<dbReference type="EMBL" id="JBHSJF010000008">
    <property type="protein sequence ID" value="MFC5069876.1"/>
    <property type="molecule type" value="Genomic_DNA"/>
</dbReference>
<sequence length="235" mass="25506">MVRILACAATFLLFLIAPASSQPRAVLELFTSQGCPSSPKADDLAKRLVQDPNVLVLTYSLDYWDYLGWKDTLALPGNSARWRAYGLARGDRQVFTPQMIVNGTTSTMGSDKAGIESAVLEAEDHPDMPIDIREQSARIEVKLSAPPRAAEVWIIAYSSQRTVEIAKGDNAGRTITYNNVVRRMTRLGAVNGKPARFLITRGEAVPADADRYLVMVQAGTSGMPGPILAAQVASR</sequence>
<feature type="signal peptide" evidence="1">
    <location>
        <begin position="1"/>
        <end position="21"/>
    </location>
</feature>
<gene>
    <name evidence="2" type="ORF">ACFPFW_17815</name>
</gene>
<keyword evidence="1" id="KW-0732">Signal</keyword>
<accession>A0ABV9Z6M7</accession>